<dbReference type="InterPro" id="IPR010352">
    <property type="entry name" value="DUF945"/>
</dbReference>
<accession>A0ABP9EH42</accession>
<dbReference type="EMBL" id="BAABJZ010000008">
    <property type="protein sequence ID" value="GAA4876805.1"/>
    <property type="molecule type" value="Genomic_DNA"/>
</dbReference>
<evidence type="ECO:0008006" key="3">
    <source>
        <dbReference type="Google" id="ProtNLM"/>
    </source>
</evidence>
<name>A0ABP9EH42_9GAMM</name>
<evidence type="ECO:0000313" key="2">
    <source>
        <dbReference type="Proteomes" id="UP001499988"/>
    </source>
</evidence>
<organism evidence="1 2">
    <name type="scientific">Ferrimonas pelagia</name>
    <dbReference type="NCBI Taxonomy" id="1177826"/>
    <lineage>
        <taxon>Bacteria</taxon>
        <taxon>Pseudomonadati</taxon>
        <taxon>Pseudomonadota</taxon>
        <taxon>Gammaproteobacteria</taxon>
        <taxon>Alteromonadales</taxon>
        <taxon>Ferrimonadaceae</taxon>
        <taxon>Ferrimonas</taxon>
    </lineage>
</organism>
<evidence type="ECO:0000313" key="1">
    <source>
        <dbReference type="EMBL" id="GAA4876805.1"/>
    </source>
</evidence>
<reference evidence="2" key="1">
    <citation type="journal article" date="2019" name="Int. J. Syst. Evol. Microbiol.">
        <title>The Global Catalogue of Microorganisms (GCM) 10K type strain sequencing project: providing services to taxonomists for standard genome sequencing and annotation.</title>
        <authorList>
            <consortium name="The Broad Institute Genomics Platform"/>
            <consortium name="The Broad Institute Genome Sequencing Center for Infectious Disease"/>
            <person name="Wu L."/>
            <person name="Ma J."/>
        </authorList>
    </citation>
    <scope>NUCLEOTIDE SEQUENCE [LARGE SCALE GENOMIC DNA]</scope>
    <source>
        <strain evidence="2">JCM 18401</strain>
    </source>
</reference>
<dbReference type="Proteomes" id="UP001499988">
    <property type="component" value="Unassembled WGS sequence"/>
</dbReference>
<dbReference type="RefSeq" id="WP_345333586.1">
    <property type="nucleotide sequence ID" value="NZ_BAABJZ010000008.1"/>
</dbReference>
<dbReference type="Pfam" id="PF06097">
    <property type="entry name" value="DUF945"/>
    <property type="match status" value="1"/>
</dbReference>
<protein>
    <recommendedName>
        <fullName evidence="3">DUF945 domain-containing protein</fullName>
    </recommendedName>
</protein>
<gene>
    <name evidence="1" type="ORF">GCM10023333_07630</name>
</gene>
<comment type="caution">
    <text evidence="1">The sequence shown here is derived from an EMBL/GenBank/DDBJ whole genome shotgun (WGS) entry which is preliminary data.</text>
</comment>
<sequence>MKKWLFIAGAVIGSSAVGTAWYTGTQYDEILQTQWLTAQQQAELSIDITVTEQGLFSRTEQFHMTVTNPEFDQPIELYIQQNLRFWPLYISADMRIDLSQGSLAQLQSYIEQAPTQSGGWTASVLSQSGQHNFQLGPMRFSPEPGVTVTLEPIEFSGSFALDMSSSSGTTTLQSIEFQADDAVLEIGPVMMEVDSVLVDNVYDIPNFAMSIASLQFKNDEQLQLTNLVISSQSTEHDSSKTFANQIAVEQFHFESPLEQTHIRVDQLRFNSALAGLNADAYRRLVNLGQLDADKMEAEAMQALDQLIDKGLQWQLSEIGGQVDIALPGQIIKGEFDSRGRVDLAPIKFSELIHPMMALAKLDAEIDLTISDAMFAEHPFGPMLPQLVEAGYLKQSEAKLTTQFAFKQGVATFNGLQFAL</sequence>
<keyword evidence="2" id="KW-1185">Reference proteome</keyword>
<proteinExistence type="predicted"/>